<sequence>CSSITTGSSRTLLDKISQPYGSNFTKYFSCLFCVAVCIALSSTEHALNKCNISVSNSFMKFAFSLTAGL</sequence>
<name>A0AAD8E524_DIPPU</name>
<dbReference type="Proteomes" id="UP001233999">
    <property type="component" value="Unassembled WGS sequence"/>
</dbReference>
<comment type="caution">
    <text evidence="1">The sequence shown here is derived from an EMBL/GenBank/DDBJ whole genome shotgun (WGS) entry which is preliminary data.</text>
</comment>
<protein>
    <submittedName>
        <fullName evidence="1">Uncharacterized protein</fullName>
    </submittedName>
</protein>
<evidence type="ECO:0000313" key="1">
    <source>
        <dbReference type="EMBL" id="KAJ9577091.1"/>
    </source>
</evidence>
<keyword evidence="2" id="KW-1185">Reference proteome</keyword>
<proteinExistence type="predicted"/>
<reference evidence="1" key="1">
    <citation type="journal article" date="2023" name="IScience">
        <title>Live-bearing cockroach genome reveals convergent evolutionary mechanisms linked to viviparity in insects and beyond.</title>
        <authorList>
            <person name="Fouks B."/>
            <person name="Harrison M.C."/>
            <person name="Mikhailova A.A."/>
            <person name="Marchal E."/>
            <person name="English S."/>
            <person name="Carruthers M."/>
            <person name="Jennings E.C."/>
            <person name="Chiamaka E.L."/>
            <person name="Frigard R.A."/>
            <person name="Pippel M."/>
            <person name="Attardo G.M."/>
            <person name="Benoit J.B."/>
            <person name="Bornberg-Bauer E."/>
            <person name="Tobe S.S."/>
        </authorList>
    </citation>
    <scope>NUCLEOTIDE SEQUENCE</scope>
    <source>
        <strain evidence="1">Stay&amp;Tobe</strain>
    </source>
</reference>
<evidence type="ECO:0000313" key="2">
    <source>
        <dbReference type="Proteomes" id="UP001233999"/>
    </source>
</evidence>
<dbReference type="EMBL" id="JASPKZ010009376">
    <property type="protein sequence ID" value="KAJ9577091.1"/>
    <property type="molecule type" value="Genomic_DNA"/>
</dbReference>
<reference evidence="1" key="2">
    <citation type="submission" date="2023-05" db="EMBL/GenBank/DDBJ databases">
        <authorList>
            <person name="Fouks B."/>
        </authorList>
    </citation>
    <scope>NUCLEOTIDE SEQUENCE</scope>
    <source>
        <strain evidence="1">Stay&amp;Tobe</strain>
        <tissue evidence="1">Testes</tissue>
    </source>
</reference>
<dbReference type="AlphaFoldDB" id="A0AAD8E524"/>
<organism evidence="1 2">
    <name type="scientific">Diploptera punctata</name>
    <name type="common">Pacific beetle cockroach</name>
    <dbReference type="NCBI Taxonomy" id="6984"/>
    <lineage>
        <taxon>Eukaryota</taxon>
        <taxon>Metazoa</taxon>
        <taxon>Ecdysozoa</taxon>
        <taxon>Arthropoda</taxon>
        <taxon>Hexapoda</taxon>
        <taxon>Insecta</taxon>
        <taxon>Pterygota</taxon>
        <taxon>Neoptera</taxon>
        <taxon>Polyneoptera</taxon>
        <taxon>Dictyoptera</taxon>
        <taxon>Blattodea</taxon>
        <taxon>Blaberoidea</taxon>
        <taxon>Blaberidae</taxon>
        <taxon>Diplopterinae</taxon>
        <taxon>Diploptera</taxon>
    </lineage>
</organism>
<gene>
    <name evidence="1" type="ORF">L9F63_006328</name>
</gene>
<feature type="non-terminal residue" evidence="1">
    <location>
        <position position="69"/>
    </location>
</feature>
<accession>A0AAD8E524</accession>